<dbReference type="RefSeq" id="WP_381484977.1">
    <property type="nucleotide sequence ID" value="NZ_JBHTIK010000001.1"/>
</dbReference>
<organism evidence="1 2">
    <name type="scientific">Sphingosinicella xenopeptidilytica</name>
    <dbReference type="NCBI Taxonomy" id="364098"/>
    <lineage>
        <taxon>Bacteria</taxon>
        <taxon>Pseudomonadati</taxon>
        <taxon>Pseudomonadota</taxon>
        <taxon>Alphaproteobacteria</taxon>
        <taxon>Sphingomonadales</taxon>
        <taxon>Sphingosinicellaceae</taxon>
        <taxon>Sphingosinicella</taxon>
    </lineage>
</organism>
<name>A0ABW3BZ20_SPHXN</name>
<gene>
    <name evidence="1" type="ORF">ACFQ00_01120</name>
</gene>
<proteinExistence type="predicted"/>
<dbReference type="EMBL" id="JBHTIK010000001">
    <property type="protein sequence ID" value="MFD0846915.1"/>
    <property type="molecule type" value="Genomic_DNA"/>
</dbReference>
<evidence type="ECO:0000313" key="2">
    <source>
        <dbReference type="Proteomes" id="UP001597124"/>
    </source>
</evidence>
<comment type="caution">
    <text evidence="1">The sequence shown here is derived from an EMBL/GenBank/DDBJ whole genome shotgun (WGS) entry which is preliminary data.</text>
</comment>
<protein>
    <submittedName>
        <fullName evidence="1">Uncharacterized protein</fullName>
    </submittedName>
</protein>
<reference evidence="2" key="1">
    <citation type="journal article" date="2019" name="Int. J. Syst. Evol. Microbiol.">
        <title>The Global Catalogue of Microorganisms (GCM) 10K type strain sequencing project: providing services to taxonomists for standard genome sequencing and annotation.</title>
        <authorList>
            <consortium name="The Broad Institute Genomics Platform"/>
            <consortium name="The Broad Institute Genome Sequencing Center for Infectious Disease"/>
            <person name="Wu L."/>
            <person name="Ma J."/>
        </authorList>
    </citation>
    <scope>NUCLEOTIDE SEQUENCE [LARGE SCALE GENOMIC DNA]</scope>
    <source>
        <strain evidence="2">CCUG 52537</strain>
    </source>
</reference>
<keyword evidence="2" id="KW-1185">Reference proteome</keyword>
<evidence type="ECO:0000313" key="1">
    <source>
        <dbReference type="EMBL" id="MFD0846915.1"/>
    </source>
</evidence>
<dbReference type="Proteomes" id="UP001597124">
    <property type="component" value="Unassembled WGS sequence"/>
</dbReference>
<sequence length="124" mass="13164">MNEVTVTGLTRIATPKANTGGNTILAFFDCRVNGLAMNGCAFIRSVRFGLTAYPPKLEGAADGRRAVIIIDEDLRANMTSAAKEAYRLLGGADIDEEPAVPAKADSGVRRIVKRRVALGSPEMA</sequence>
<accession>A0ABW3BZ20</accession>